<keyword evidence="1" id="KW-0732">Signal</keyword>
<dbReference type="NCBIfam" id="NF008633">
    <property type="entry name" value="PRK11622.1"/>
    <property type="match status" value="1"/>
</dbReference>
<gene>
    <name evidence="2" type="ORF">PLEI_1007</name>
</gene>
<dbReference type="AlphaFoldDB" id="X0NYK0"/>
<organism evidence="2 3">
    <name type="scientific">Photobacterium leiognathi lrivu.4.1</name>
    <dbReference type="NCBI Taxonomy" id="1248232"/>
    <lineage>
        <taxon>Bacteria</taxon>
        <taxon>Pseudomonadati</taxon>
        <taxon>Pseudomonadota</taxon>
        <taxon>Gammaproteobacteria</taxon>
        <taxon>Vibrionales</taxon>
        <taxon>Vibrionaceae</taxon>
        <taxon>Photobacterium</taxon>
    </lineage>
</organism>
<feature type="signal peptide" evidence="1">
    <location>
        <begin position="1"/>
        <end position="34"/>
    </location>
</feature>
<dbReference type="PANTHER" id="PTHR42779:SF1">
    <property type="entry name" value="PROTEIN YNJB"/>
    <property type="match status" value="1"/>
</dbReference>
<dbReference type="PIRSF" id="PIRSF029172">
    <property type="entry name" value="UCP029172_ABC_sbc_YnjB"/>
    <property type="match status" value="1"/>
</dbReference>
<accession>X0NYK0</accession>
<dbReference type="eggNOG" id="COG4134">
    <property type="taxonomic scope" value="Bacteria"/>
</dbReference>
<reference evidence="3" key="1">
    <citation type="submission" date="2012-12" db="EMBL/GenBank/DDBJ databases">
        <title>Genome Sequence of Photobacterium leiognathi lrivu.4.1.</title>
        <authorList>
            <person name="Urbanczyk H."/>
            <person name="Ogura Y."/>
            <person name="Hayashi T."/>
            <person name="Dunlap P.V."/>
        </authorList>
    </citation>
    <scope>NUCLEOTIDE SEQUENCE [LARGE SCALE GENOMIC DNA]</scope>
    <source>
        <strain evidence="3">lrivu.4.1</strain>
    </source>
</reference>
<dbReference type="Pfam" id="PF13416">
    <property type="entry name" value="SBP_bac_8"/>
    <property type="match status" value="1"/>
</dbReference>
<dbReference type="EMBL" id="DF196810">
    <property type="protein sequence ID" value="GAD29359.1"/>
    <property type="molecule type" value="Genomic_DNA"/>
</dbReference>
<evidence type="ECO:0000256" key="1">
    <source>
        <dbReference type="SAM" id="SignalP"/>
    </source>
</evidence>
<sequence length="413" mass="46054">MKTTTMPLLRKLSQGIALSVALSVTLSASMSASATEPTVEATQAQSWQQVLDKAKGQTVYFNAWGGSQEINEYLKWADKQLQQQYGVTLKQVKVTDIAETTQRLLAEKAANKNQYGSVDMVWINGENFRSMKQHHLLYGPFTQRLPNWKYVDTSLPIDKDFTVPTDGYEAPWGVGQLVFIYDTTKLKQPPQSFKQLLALAQQNPGKISYPHPPEFHGSSFLKAALLELTTDKQALYQPLSLPAEKALFDKVTAPLWHYLDQLNKVAWRGGKQFPAGTAETVQLLDDQQLLLAITFNPNAALAAIENGNLTDTAKTYAFKAGALTNVHFLAIPWNATAKEGALVAINFLMSPEAQARKADTRIWGDPTILKPQAFKALPEPYKSQSFQLYPAIAEPNPTWLTAIELEWQKRYGH</sequence>
<name>X0NYK0_PHOLE</name>
<feature type="chain" id="PRO_5004945883" evidence="1">
    <location>
        <begin position="35"/>
        <end position="413"/>
    </location>
</feature>
<dbReference type="PANTHER" id="PTHR42779">
    <property type="entry name" value="PROTEIN YNJB"/>
    <property type="match status" value="1"/>
</dbReference>
<protein>
    <submittedName>
        <fullName evidence="2">Putative ABC transporter, periplasmic substrate-binding protein</fullName>
    </submittedName>
</protein>
<proteinExistence type="predicted"/>
<dbReference type="InterPro" id="IPR027020">
    <property type="entry name" value="YnjB"/>
</dbReference>
<dbReference type="InterPro" id="IPR006059">
    <property type="entry name" value="SBP"/>
</dbReference>
<dbReference type="SUPFAM" id="SSF53850">
    <property type="entry name" value="Periplasmic binding protein-like II"/>
    <property type="match status" value="1"/>
</dbReference>
<evidence type="ECO:0000313" key="2">
    <source>
        <dbReference type="EMBL" id="GAD29359.1"/>
    </source>
</evidence>
<evidence type="ECO:0000313" key="3">
    <source>
        <dbReference type="Proteomes" id="UP000030675"/>
    </source>
</evidence>
<dbReference type="Proteomes" id="UP000030675">
    <property type="component" value="Unassembled WGS sequence"/>
</dbReference>
<dbReference type="Gene3D" id="3.40.190.10">
    <property type="entry name" value="Periplasmic binding protein-like II"/>
    <property type="match status" value="2"/>
</dbReference>
<dbReference type="HOGENOM" id="CLU_045122_0_0_6"/>